<evidence type="ECO:0000256" key="4">
    <source>
        <dbReference type="RuleBase" id="RU004453"/>
    </source>
</evidence>
<comment type="similarity">
    <text evidence="4">Belongs to the glycosyl hydrolase 18 family.</text>
</comment>
<comment type="caution">
    <text evidence="6">The sequence shown here is derived from an EMBL/GenBank/DDBJ whole genome shotgun (WGS) entry which is preliminary data.</text>
</comment>
<dbReference type="InterPro" id="IPR001223">
    <property type="entry name" value="Glyco_hydro18_cat"/>
</dbReference>
<evidence type="ECO:0000256" key="1">
    <source>
        <dbReference type="ARBA" id="ARBA00022801"/>
    </source>
</evidence>
<evidence type="ECO:0000259" key="5">
    <source>
        <dbReference type="PROSITE" id="PS51910"/>
    </source>
</evidence>
<dbReference type="Gene3D" id="3.20.20.80">
    <property type="entry name" value="Glycosidases"/>
    <property type="match status" value="1"/>
</dbReference>
<keyword evidence="1 3" id="KW-0378">Hydrolase</keyword>
<dbReference type="InterPro" id="IPR001579">
    <property type="entry name" value="Glyco_hydro_18_chit_AS"/>
</dbReference>
<dbReference type="Pfam" id="PF00704">
    <property type="entry name" value="Glyco_hydro_18"/>
    <property type="match status" value="1"/>
</dbReference>
<dbReference type="PRINTS" id="PR00551">
    <property type="entry name" value="2SGLOBULIN"/>
</dbReference>
<keyword evidence="7" id="KW-1185">Reference proteome</keyword>
<dbReference type="GO" id="GO:0004553">
    <property type="term" value="F:hydrolase activity, hydrolyzing O-glycosyl compounds"/>
    <property type="evidence" value="ECO:0007669"/>
    <property type="project" value="InterPro"/>
</dbReference>
<keyword evidence="2 3" id="KW-0326">Glycosidase</keyword>
<accession>A0AAN9KIS6</accession>
<dbReference type="PROSITE" id="PS01095">
    <property type="entry name" value="GH18_1"/>
    <property type="match status" value="1"/>
</dbReference>
<dbReference type="InterPro" id="IPR000677">
    <property type="entry name" value="Chitinase-like"/>
</dbReference>
<dbReference type="PANTHER" id="PTHR46476:SF9">
    <property type="entry name" value="GH18 DOMAIN-CONTAINING PROTEIN"/>
    <property type="match status" value="1"/>
</dbReference>
<evidence type="ECO:0000313" key="6">
    <source>
        <dbReference type="EMBL" id="KAK7316963.1"/>
    </source>
</evidence>
<evidence type="ECO:0000313" key="7">
    <source>
        <dbReference type="Proteomes" id="UP001359559"/>
    </source>
</evidence>
<dbReference type="AlphaFoldDB" id="A0AAN9KIS6"/>
<protein>
    <recommendedName>
        <fullName evidence="5">GH18 domain-containing protein</fullName>
    </recommendedName>
</protein>
<organism evidence="6 7">
    <name type="scientific">Clitoria ternatea</name>
    <name type="common">Butterfly pea</name>
    <dbReference type="NCBI Taxonomy" id="43366"/>
    <lineage>
        <taxon>Eukaryota</taxon>
        <taxon>Viridiplantae</taxon>
        <taxon>Streptophyta</taxon>
        <taxon>Embryophyta</taxon>
        <taxon>Tracheophyta</taxon>
        <taxon>Spermatophyta</taxon>
        <taxon>Magnoliopsida</taxon>
        <taxon>eudicotyledons</taxon>
        <taxon>Gunneridae</taxon>
        <taxon>Pentapetalae</taxon>
        <taxon>rosids</taxon>
        <taxon>fabids</taxon>
        <taxon>Fabales</taxon>
        <taxon>Fabaceae</taxon>
        <taxon>Papilionoideae</taxon>
        <taxon>50 kb inversion clade</taxon>
        <taxon>NPAAA clade</taxon>
        <taxon>indigoferoid/millettioid clade</taxon>
        <taxon>Phaseoleae</taxon>
        <taxon>Clitoria</taxon>
    </lineage>
</organism>
<dbReference type="PROSITE" id="PS51910">
    <property type="entry name" value="GH18_2"/>
    <property type="match status" value="1"/>
</dbReference>
<gene>
    <name evidence="6" type="ORF">RJT34_00806</name>
</gene>
<feature type="domain" description="GH18" evidence="5">
    <location>
        <begin position="1"/>
        <end position="272"/>
    </location>
</feature>
<sequence length="272" mass="30775">MEYIGATGAPVTFDSVPIEKGINFHFILGFAIDADPSGNAQNDKFSPFWAETLTPNSVAAIKARHSNVKVLASLSGWSVNNKVIRWYDPIDHKLWISNAFSSFKSLAITYHLDGIDIDYENFPRHGDANNSSNFAHCIGELITLLKNQSVISLVTIAPFHLTVKPYMELFDRYGEVIDYVNHQFYTDKVLTPQSYLEDFKLRASQFDKNKLLPSYEVNGRGIQDVFFETLRLLEKNGFGINGIMIFSADAAPSNNYYYERKSQDFLNNSISI</sequence>
<reference evidence="6 7" key="1">
    <citation type="submission" date="2024-01" db="EMBL/GenBank/DDBJ databases">
        <title>The genomes of 5 underutilized Papilionoideae crops provide insights into root nodulation and disease resistance.</title>
        <authorList>
            <person name="Yuan L."/>
        </authorList>
    </citation>
    <scope>NUCLEOTIDE SEQUENCE [LARGE SCALE GENOMIC DNA]</scope>
    <source>
        <strain evidence="6">LY-2023</strain>
        <tissue evidence="6">Leaf</tissue>
    </source>
</reference>
<dbReference type="InterPro" id="IPR017853">
    <property type="entry name" value="GH"/>
</dbReference>
<dbReference type="EMBL" id="JAYKXN010000001">
    <property type="protein sequence ID" value="KAK7316963.1"/>
    <property type="molecule type" value="Genomic_DNA"/>
</dbReference>
<dbReference type="Proteomes" id="UP001359559">
    <property type="component" value="Unassembled WGS sequence"/>
</dbReference>
<dbReference type="GO" id="GO:0005975">
    <property type="term" value="P:carbohydrate metabolic process"/>
    <property type="evidence" value="ECO:0007669"/>
    <property type="project" value="InterPro"/>
</dbReference>
<name>A0AAN9KIS6_CLITE</name>
<dbReference type="SUPFAM" id="SSF51445">
    <property type="entry name" value="(Trans)glycosidases"/>
    <property type="match status" value="1"/>
</dbReference>
<evidence type="ECO:0000256" key="2">
    <source>
        <dbReference type="ARBA" id="ARBA00023295"/>
    </source>
</evidence>
<proteinExistence type="inferred from homology"/>
<dbReference type="PANTHER" id="PTHR46476">
    <property type="entry name" value="CHITINASE 2-LIKE"/>
    <property type="match status" value="1"/>
</dbReference>
<evidence type="ECO:0000256" key="3">
    <source>
        <dbReference type="RuleBase" id="RU000489"/>
    </source>
</evidence>